<sequence>MTTDPVVHLYPAVHLSRQTIAEHELFPEIERKIALHLISIHLKTPRLSRLKASHRKWLMTHSLFALALQRRPDDPLSGLTATRFIDTVMQLGAASRNTAAAFLSELVAYKFLKDAEGVTDRRVRVLILTEASTEAMKSWFMGHLECLDRLDHGNRQALAAADERIFYTAQPLIAEKLVADPWWRIPPESSSHFLNSDMGGMVLHDLISHLPDQPEEDGRYSLGPVTLARLGDTYLISSTNLKRMFKKAEVEQLLGWEQPRRRGNLWLSKSFVTDYFNWQAAKFDGVNAAFWEACKSLGVITNPVPDIASNAA</sequence>
<protein>
    <recommendedName>
        <fullName evidence="3">MarR family transcriptional regulator</fullName>
    </recommendedName>
</protein>
<organism evidence="1 2">
    <name type="scientific">Rhizobium paknamense</name>
    <dbReference type="NCBI Taxonomy" id="1206817"/>
    <lineage>
        <taxon>Bacteria</taxon>
        <taxon>Pseudomonadati</taxon>
        <taxon>Pseudomonadota</taxon>
        <taxon>Alphaproteobacteria</taxon>
        <taxon>Hyphomicrobiales</taxon>
        <taxon>Rhizobiaceae</taxon>
        <taxon>Rhizobium/Agrobacterium group</taxon>
        <taxon>Rhizobium</taxon>
    </lineage>
</organism>
<accession>A0ABU0ICW0</accession>
<keyword evidence="2" id="KW-1185">Reference proteome</keyword>
<evidence type="ECO:0000313" key="2">
    <source>
        <dbReference type="Proteomes" id="UP001235269"/>
    </source>
</evidence>
<evidence type="ECO:0008006" key="3">
    <source>
        <dbReference type="Google" id="ProtNLM"/>
    </source>
</evidence>
<dbReference type="EMBL" id="JAUSWH010000006">
    <property type="protein sequence ID" value="MDQ0456076.1"/>
    <property type="molecule type" value="Genomic_DNA"/>
</dbReference>
<gene>
    <name evidence="1" type="ORF">QO005_002416</name>
</gene>
<comment type="caution">
    <text evidence="1">The sequence shown here is derived from an EMBL/GenBank/DDBJ whole genome shotgun (WGS) entry which is preliminary data.</text>
</comment>
<reference evidence="1 2" key="1">
    <citation type="submission" date="2023-07" db="EMBL/GenBank/DDBJ databases">
        <title>Genomic Encyclopedia of Type Strains, Phase IV (KMG-IV): sequencing the most valuable type-strain genomes for metagenomic binning, comparative biology and taxonomic classification.</title>
        <authorList>
            <person name="Goeker M."/>
        </authorList>
    </citation>
    <scope>NUCLEOTIDE SEQUENCE [LARGE SCALE GENOMIC DNA]</scope>
    <source>
        <strain evidence="1 2">DSM 100301</strain>
    </source>
</reference>
<name>A0ABU0ICW0_9HYPH</name>
<evidence type="ECO:0000313" key="1">
    <source>
        <dbReference type="EMBL" id="MDQ0456076.1"/>
    </source>
</evidence>
<dbReference type="RefSeq" id="WP_307158268.1">
    <property type="nucleotide sequence ID" value="NZ_JAUSWH010000006.1"/>
</dbReference>
<dbReference type="Proteomes" id="UP001235269">
    <property type="component" value="Unassembled WGS sequence"/>
</dbReference>
<proteinExistence type="predicted"/>